<accession>A0A3B6EKT3</accession>
<protein>
    <recommendedName>
        <fullName evidence="1">DUF1618 domain-containing protein</fullName>
    </recommendedName>
</protein>
<dbReference type="Pfam" id="PF07762">
    <property type="entry name" value="DUF1618"/>
    <property type="match status" value="1"/>
</dbReference>
<sequence length="436" mass="48114">MESEDQEGANEEAILPASMCPPAHGQDGDSCGSFVLLDYTAYFADRSYATTASCKMRDGKGFIHVTFYAAAPPLVSYFCVHFTGGLKLSHFATEPEIVDSEGGIVLLRAPLGDQYHSLDHDISEYFIYHVGAMGEDPSLTQLPHPRPYELLDHQTSIMRHCANDYHDCSHCKYTIASLIPHMGKSYHLVLFRSDAMACSRQTILLAVKNARPHASTSMTITIGGKRGTMGWVDLWRGILFCDVLTADGQHTLRFVPLPPPHVEDKVFDRISRDIAVVNGVIKYIGLQVRVVPGSSFGCGAYTLDGWSPAQWSMQITDTLSKKFKLDYVLDASDIPDTLKLKVDAGTAQPTLKTLHIGQPILSLQDDDIVYLLAKVDHRDEDCNGWVLAVDTKSKKIRGVSEFGVQRTLGLSLVYIASRISEYLKVTPGNHIIASYS</sequence>
<evidence type="ECO:0000259" key="1">
    <source>
        <dbReference type="Pfam" id="PF07762"/>
    </source>
</evidence>
<dbReference type="Gramene" id="TraesCLE_scaffold_050864_01G000100.1">
    <property type="protein sequence ID" value="TraesCLE_scaffold_050864_01G000100.1"/>
    <property type="gene ID" value="TraesCLE_scaffold_050864_01G000100"/>
</dbReference>
<dbReference type="Gramene" id="TraesCAD_scaffold_036111_01G000100.1">
    <property type="protein sequence ID" value="TraesCAD_scaffold_036111_01G000100.1"/>
    <property type="gene ID" value="TraesCAD_scaffold_036111_01G000100"/>
</dbReference>
<dbReference type="EnsemblPlants" id="TraesCS3A02G289800.1">
    <property type="protein sequence ID" value="TraesCS3A02G289800.1"/>
    <property type="gene ID" value="TraesCS3A02G289800"/>
</dbReference>
<dbReference type="Gramene" id="TraesROB_scaffold_042120_01G000100.1">
    <property type="protein sequence ID" value="TraesROB_scaffold_042120_01G000100.1"/>
    <property type="gene ID" value="TraesROB_scaffold_042120_01G000100"/>
</dbReference>
<evidence type="ECO:0000313" key="3">
    <source>
        <dbReference type="Proteomes" id="UP000019116"/>
    </source>
</evidence>
<feature type="domain" description="DUF1618" evidence="1">
    <location>
        <begin position="231"/>
        <end position="370"/>
    </location>
</feature>
<dbReference type="InterPro" id="IPR011676">
    <property type="entry name" value="DUF1618"/>
</dbReference>
<dbReference type="OrthoDB" id="681064at2759"/>
<dbReference type="OMA" id="CANDYHD"/>
<evidence type="ECO:0000313" key="2">
    <source>
        <dbReference type="EnsemblPlants" id="TraesCS3A02G289800.1"/>
    </source>
</evidence>
<name>A0A3B6EKT3_WHEAT</name>
<dbReference type="AlphaFoldDB" id="A0A3B6EKT3"/>
<dbReference type="Proteomes" id="UP000019116">
    <property type="component" value="Chromosome 3A"/>
</dbReference>
<reference evidence="2" key="1">
    <citation type="submission" date="2018-08" db="EMBL/GenBank/DDBJ databases">
        <authorList>
            <person name="Rossello M."/>
        </authorList>
    </citation>
    <scope>NUCLEOTIDE SEQUENCE [LARGE SCALE GENOMIC DNA]</scope>
    <source>
        <strain evidence="2">cv. Chinese Spring</strain>
    </source>
</reference>
<reference evidence="2" key="2">
    <citation type="submission" date="2018-10" db="UniProtKB">
        <authorList>
            <consortium name="EnsemblPlants"/>
        </authorList>
    </citation>
    <scope>IDENTIFICATION</scope>
</reference>
<dbReference type="PANTHER" id="PTHR33074">
    <property type="entry name" value="EXPRESSED PROTEIN-RELATED"/>
    <property type="match status" value="1"/>
</dbReference>
<proteinExistence type="predicted"/>
<keyword evidence="3" id="KW-1185">Reference proteome</keyword>
<dbReference type="Gramene" id="TraesCS3A02G289800.1">
    <property type="protein sequence ID" value="TraesCS3A02G289800.1"/>
    <property type="gene ID" value="TraesCS3A02G289800"/>
</dbReference>
<dbReference type="PANTHER" id="PTHR33074:SF98">
    <property type="entry name" value="C2H2-TYPE DOMAIN-CONTAINING PROTEIN"/>
    <property type="match status" value="1"/>
</dbReference>
<organism evidence="2">
    <name type="scientific">Triticum aestivum</name>
    <name type="common">Wheat</name>
    <dbReference type="NCBI Taxonomy" id="4565"/>
    <lineage>
        <taxon>Eukaryota</taxon>
        <taxon>Viridiplantae</taxon>
        <taxon>Streptophyta</taxon>
        <taxon>Embryophyta</taxon>
        <taxon>Tracheophyta</taxon>
        <taxon>Spermatophyta</taxon>
        <taxon>Magnoliopsida</taxon>
        <taxon>Liliopsida</taxon>
        <taxon>Poales</taxon>
        <taxon>Poaceae</taxon>
        <taxon>BOP clade</taxon>
        <taxon>Pooideae</taxon>
        <taxon>Triticodae</taxon>
        <taxon>Triticeae</taxon>
        <taxon>Triticinae</taxon>
        <taxon>Triticum</taxon>
    </lineage>
</organism>